<accession>A0A5J9TBK1</accession>
<dbReference type="EMBL" id="RWGY01000039">
    <property type="protein sequence ID" value="TVU08577.1"/>
    <property type="molecule type" value="Genomic_DNA"/>
</dbReference>
<gene>
    <name evidence="2" type="ORF">EJB05_41986</name>
</gene>
<dbReference type="PANTHER" id="PTHR47846:SF3">
    <property type="entry name" value="CRIB DOMAIN-CONTAINING PROTEIN"/>
    <property type="match status" value="1"/>
</dbReference>
<evidence type="ECO:0000259" key="1">
    <source>
        <dbReference type="PROSITE" id="PS50108"/>
    </source>
</evidence>
<dbReference type="OrthoDB" id="683951at2759"/>
<dbReference type="Gramene" id="TVU08577">
    <property type="protein sequence ID" value="TVU08577"/>
    <property type="gene ID" value="EJB05_41986"/>
</dbReference>
<protein>
    <recommendedName>
        <fullName evidence="1">CRIB domain-containing protein</fullName>
    </recommendedName>
</protein>
<organism evidence="2 3">
    <name type="scientific">Eragrostis curvula</name>
    <name type="common">weeping love grass</name>
    <dbReference type="NCBI Taxonomy" id="38414"/>
    <lineage>
        <taxon>Eukaryota</taxon>
        <taxon>Viridiplantae</taxon>
        <taxon>Streptophyta</taxon>
        <taxon>Embryophyta</taxon>
        <taxon>Tracheophyta</taxon>
        <taxon>Spermatophyta</taxon>
        <taxon>Magnoliopsida</taxon>
        <taxon>Liliopsida</taxon>
        <taxon>Poales</taxon>
        <taxon>Poaceae</taxon>
        <taxon>PACMAD clade</taxon>
        <taxon>Chloridoideae</taxon>
        <taxon>Eragrostideae</taxon>
        <taxon>Eragrostidinae</taxon>
        <taxon>Eragrostis</taxon>
    </lineage>
</organism>
<dbReference type="InterPro" id="IPR000095">
    <property type="entry name" value="CRIB_dom"/>
</dbReference>
<evidence type="ECO:0000313" key="2">
    <source>
        <dbReference type="EMBL" id="TVU08577.1"/>
    </source>
</evidence>
<comment type="caution">
    <text evidence="2">The sequence shown here is derived from an EMBL/GenBank/DDBJ whole genome shotgun (WGS) entry which is preliminary data.</text>
</comment>
<dbReference type="PROSITE" id="PS50108">
    <property type="entry name" value="CRIB"/>
    <property type="match status" value="1"/>
</dbReference>
<name>A0A5J9TBK1_9POAL</name>
<keyword evidence="3" id="KW-1185">Reference proteome</keyword>
<sequence>MAITMKGRIFKRLKIIARIFMHKEHEIEIGFPTDVRHVSHIGLGTSDSCPSWMNEFRGLNEPSAGSVSSIAQSRQTSWASLGKY</sequence>
<reference evidence="2 3" key="1">
    <citation type="journal article" date="2019" name="Sci. Rep.">
        <title>A high-quality genome of Eragrostis curvula grass provides insights into Poaceae evolution and supports new strategies to enhance forage quality.</title>
        <authorList>
            <person name="Carballo J."/>
            <person name="Santos B.A.C.M."/>
            <person name="Zappacosta D."/>
            <person name="Garbus I."/>
            <person name="Selva J.P."/>
            <person name="Gallo C.A."/>
            <person name="Diaz A."/>
            <person name="Albertini E."/>
            <person name="Caccamo M."/>
            <person name="Echenique V."/>
        </authorList>
    </citation>
    <scope>NUCLEOTIDE SEQUENCE [LARGE SCALE GENOMIC DNA]</scope>
    <source>
        <strain evidence="3">cv. Victoria</strain>
        <tissue evidence="2">Leaf</tissue>
    </source>
</reference>
<dbReference type="PANTHER" id="PTHR47846">
    <property type="entry name" value="OS06G0681300 PROTEIN-RELATED"/>
    <property type="match status" value="1"/>
</dbReference>
<dbReference type="AlphaFoldDB" id="A0A5J9TBK1"/>
<dbReference type="Proteomes" id="UP000324897">
    <property type="component" value="Chromosome 3"/>
</dbReference>
<evidence type="ECO:0000313" key="3">
    <source>
        <dbReference type="Proteomes" id="UP000324897"/>
    </source>
</evidence>
<proteinExistence type="predicted"/>
<feature type="domain" description="CRIB" evidence="1">
    <location>
        <begin position="29"/>
        <end position="42"/>
    </location>
</feature>